<evidence type="ECO:0000259" key="9">
    <source>
        <dbReference type="Pfam" id="PF25529"/>
    </source>
</evidence>
<evidence type="ECO:0000256" key="7">
    <source>
        <dbReference type="ARBA" id="ARBA00034414"/>
    </source>
</evidence>
<dbReference type="InterPro" id="IPR032979">
    <property type="entry name" value="ENGase"/>
</dbReference>
<reference evidence="11" key="1">
    <citation type="submission" date="2025-08" db="UniProtKB">
        <authorList>
            <consortium name="RefSeq"/>
        </authorList>
    </citation>
    <scope>IDENTIFICATION</scope>
    <source>
        <tissue evidence="11">Leaves</tissue>
    </source>
</reference>
<dbReference type="RefSeq" id="XP_071934457.1">
    <property type="nucleotide sequence ID" value="XM_072078356.1"/>
</dbReference>
<dbReference type="Gene3D" id="2.60.120.260">
    <property type="entry name" value="Galactose-binding domain-like"/>
    <property type="match status" value="1"/>
</dbReference>
<organism evidence="10 11">
    <name type="scientific">Coffea arabica</name>
    <name type="common">Arabian coffee</name>
    <dbReference type="NCBI Taxonomy" id="13443"/>
    <lineage>
        <taxon>Eukaryota</taxon>
        <taxon>Viridiplantae</taxon>
        <taxon>Streptophyta</taxon>
        <taxon>Embryophyta</taxon>
        <taxon>Tracheophyta</taxon>
        <taxon>Spermatophyta</taxon>
        <taxon>Magnoliopsida</taxon>
        <taxon>eudicotyledons</taxon>
        <taxon>Gunneridae</taxon>
        <taxon>Pentapetalae</taxon>
        <taxon>asterids</taxon>
        <taxon>lamiids</taxon>
        <taxon>Gentianales</taxon>
        <taxon>Rubiaceae</taxon>
        <taxon>Ixoroideae</taxon>
        <taxon>Gardenieae complex</taxon>
        <taxon>Bertiereae - Coffeeae clade</taxon>
        <taxon>Coffeeae</taxon>
        <taxon>Coffea</taxon>
    </lineage>
</organism>
<evidence type="ECO:0000256" key="5">
    <source>
        <dbReference type="ARBA" id="ARBA00022801"/>
    </source>
</evidence>
<dbReference type="PANTHER" id="PTHR13246:SF1">
    <property type="entry name" value="CYTOSOLIC ENDO-BETA-N-ACETYLGLUCOSAMINIDASE"/>
    <property type="match status" value="1"/>
</dbReference>
<protein>
    <recommendedName>
        <fullName evidence="3">mannosyl-glycoprotein endo-beta-N-acetylglucosaminidase</fullName>
        <ecNumber evidence="3">3.2.1.96</ecNumber>
    </recommendedName>
</protein>
<evidence type="ECO:0000313" key="11">
    <source>
        <dbReference type="RefSeq" id="XP_071934457.1"/>
    </source>
</evidence>
<dbReference type="Pfam" id="PF03644">
    <property type="entry name" value="Glyco_hydro_85"/>
    <property type="match status" value="1"/>
</dbReference>
<comment type="catalytic activity">
    <reaction evidence="7">
        <text>an N(4)-(oligosaccharide-(1-&gt;3)-[oligosaccharide-(1-&gt;6)]-beta-D-Man-(1-&gt;4)-beta-D-GlcNAc-(1-&gt;4)-alpha-D-GlcNAc)-L-asparaginyl-[protein] + H2O = an oligosaccharide-(1-&gt;3)-[oligosaccharide-(1-&gt;6)]-beta-D-Man-(1-&gt;4)-D-GlcNAc + N(4)-(N-acetyl-beta-D-glucosaminyl)-L-asparaginyl-[protein]</text>
        <dbReference type="Rhea" id="RHEA:73067"/>
        <dbReference type="Rhea" id="RHEA-COMP:12603"/>
        <dbReference type="Rhea" id="RHEA-COMP:18176"/>
        <dbReference type="ChEBI" id="CHEBI:15377"/>
        <dbReference type="ChEBI" id="CHEBI:132248"/>
        <dbReference type="ChEBI" id="CHEBI:192714"/>
        <dbReference type="ChEBI" id="CHEBI:192715"/>
        <dbReference type="EC" id="3.2.1.96"/>
    </reaction>
</comment>
<feature type="domain" description="Cytosolic endo-beta-N-acetylglucosaminidase C-terminal" evidence="9">
    <location>
        <begin position="621"/>
        <end position="738"/>
    </location>
</feature>
<dbReference type="Proteomes" id="UP001652660">
    <property type="component" value="Chromosome 2e"/>
</dbReference>
<sequence>MLLRLRAYLTPTLRRFWYRHRHTLSYLKSFLDPLLSIISIIMDSNPVTEDAPQIQSVPNSDPPPFDPKEPAIPISYPLKTLEELQSRSYFHSFHFPFNKSRVKLQQQQSSAAALPQRRRMLVCHDMEGGYADDKWVQGGNNADAYAIWHWYLMDVFVYFSHYLVTLPPPCWTNTAHKHGVKVLGTFIMEWKEGRIMANKLLSTKESAQMYAELLTELAVALGFDGWLINMEVELDVGQIPNLKEFVSHLTQTMHSSLPTSLVIWYDSVTINGDLDWQNQLNDMNKPFFDLCDGILVNYTWKETYPKESASVASDRRFDVYMGIDVFGRNTYGGGEWTTNVALDVIKNDDVSAAIFAPGWVYETKQPPDFQTAQNRWWGLVEQSWGISLKYPQALPFYSNFDQGHGHHKSVDGAQVSGTPWNNISSQSFQPFLKFSGDSASDTIQVSVDFKEASYSGGGNITFKGTLDGDAYFKARLFQGELILGDLPVHFTYSVKSNDSSLLGLLLEFSSAMKDKKSILLASWRNTLLTMNRFSSQFSSVIMPRRVTNAEAAPEWIVQESSIAMGGYTLTEIHAVCYMATPLVTGSQLEPDGPNSSLALSQSEYSAVLGHLNVHMPSQNSDFPPSASWTVGGVYIKWSSGSEGSKKLSVKLMWQLKDGKDSAFPMFNIYVQKLVDPKLTDKMLAEVAEFLGVAEVEAFYISDLILPSATSSLKFIIQVCNFDGASQKLEDSPFLDLQVMRLPKTRSELNCDSAELAGRG</sequence>
<dbReference type="GeneID" id="140036533"/>
<dbReference type="PANTHER" id="PTHR13246">
    <property type="entry name" value="ENDO BETA N-ACETYLGLUCOSAMINIDASE"/>
    <property type="match status" value="1"/>
</dbReference>
<dbReference type="Gene3D" id="3.20.20.80">
    <property type="entry name" value="Glycosidases"/>
    <property type="match status" value="1"/>
</dbReference>
<keyword evidence="10" id="KW-1185">Reference proteome</keyword>
<evidence type="ECO:0000256" key="3">
    <source>
        <dbReference type="ARBA" id="ARBA00012566"/>
    </source>
</evidence>
<evidence type="ECO:0000256" key="4">
    <source>
        <dbReference type="ARBA" id="ARBA00022490"/>
    </source>
</evidence>
<evidence type="ECO:0000256" key="1">
    <source>
        <dbReference type="ARBA" id="ARBA00004514"/>
    </source>
</evidence>
<dbReference type="Pfam" id="PF25529">
    <property type="entry name" value="Ig_ENGASE1_C"/>
    <property type="match status" value="1"/>
</dbReference>
<dbReference type="CDD" id="cd06547">
    <property type="entry name" value="GH85_ENGase"/>
    <property type="match status" value="1"/>
</dbReference>
<evidence type="ECO:0000313" key="10">
    <source>
        <dbReference type="Proteomes" id="UP001652660"/>
    </source>
</evidence>
<evidence type="ECO:0000256" key="6">
    <source>
        <dbReference type="ARBA" id="ARBA00023295"/>
    </source>
</evidence>
<dbReference type="InterPro" id="IPR005201">
    <property type="entry name" value="TIM_ENGase"/>
</dbReference>
<comment type="subcellular location">
    <subcellularLocation>
        <location evidence="1">Cytoplasm</location>
        <location evidence="1">Cytosol</location>
    </subcellularLocation>
</comment>
<evidence type="ECO:0000259" key="8">
    <source>
        <dbReference type="Pfam" id="PF03644"/>
    </source>
</evidence>
<dbReference type="InterPro" id="IPR057882">
    <property type="entry name" value="ENGase_C"/>
</dbReference>
<dbReference type="EC" id="3.2.1.96" evidence="3"/>
<name>A0ABM4WRQ0_COFAR</name>
<keyword evidence="6" id="KW-0326">Glycosidase</keyword>
<evidence type="ECO:0000256" key="2">
    <source>
        <dbReference type="ARBA" id="ARBA00007849"/>
    </source>
</evidence>
<gene>
    <name evidence="11" type="primary">LOC140036533</name>
</gene>
<comment type="similarity">
    <text evidence="2">Belongs to the glycosyl hydrolase 85 family.</text>
</comment>
<keyword evidence="4" id="KW-0963">Cytoplasm</keyword>
<proteinExistence type="inferred from homology"/>
<accession>A0ABM4WRQ0</accession>
<feature type="domain" description="Cytosolic endo-beta-N-acetylglucosaminidase TIM barrel" evidence="8">
    <location>
        <begin position="130"/>
        <end position="407"/>
    </location>
</feature>
<keyword evidence="5" id="KW-0378">Hydrolase</keyword>